<reference evidence="1" key="2">
    <citation type="submission" date="2015-06" db="UniProtKB">
        <authorList>
            <consortium name="EnsemblProtists"/>
        </authorList>
    </citation>
    <scope>IDENTIFICATION</scope>
    <source>
        <strain evidence="1">Emoy2</strain>
    </source>
</reference>
<dbReference type="VEuPathDB" id="FungiDB:HpaG801393"/>
<dbReference type="HOGENOM" id="CLU_1450273_0_0_1"/>
<proteinExistence type="predicted"/>
<keyword evidence="2" id="KW-1185">Reference proteome</keyword>
<evidence type="ECO:0000313" key="2">
    <source>
        <dbReference type="Proteomes" id="UP000011713"/>
    </source>
</evidence>
<name>M4B543_HYAAE</name>
<reference evidence="2" key="1">
    <citation type="journal article" date="2010" name="Science">
        <title>Signatures of adaptation to obligate biotrophy in the Hyaloperonospora arabidopsidis genome.</title>
        <authorList>
            <person name="Baxter L."/>
            <person name="Tripathy S."/>
            <person name="Ishaque N."/>
            <person name="Boot N."/>
            <person name="Cabral A."/>
            <person name="Kemen E."/>
            <person name="Thines M."/>
            <person name="Ah-Fong A."/>
            <person name="Anderson R."/>
            <person name="Badejoko W."/>
            <person name="Bittner-Eddy P."/>
            <person name="Boore J.L."/>
            <person name="Chibucos M.C."/>
            <person name="Coates M."/>
            <person name="Dehal P."/>
            <person name="Delehaunty K."/>
            <person name="Dong S."/>
            <person name="Downton P."/>
            <person name="Dumas B."/>
            <person name="Fabro G."/>
            <person name="Fronick C."/>
            <person name="Fuerstenberg S.I."/>
            <person name="Fulton L."/>
            <person name="Gaulin E."/>
            <person name="Govers F."/>
            <person name="Hughes L."/>
            <person name="Humphray S."/>
            <person name="Jiang R.H."/>
            <person name="Judelson H."/>
            <person name="Kamoun S."/>
            <person name="Kyung K."/>
            <person name="Meijer H."/>
            <person name="Minx P."/>
            <person name="Morris P."/>
            <person name="Nelson J."/>
            <person name="Phuntumart V."/>
            <person name="Qutob D."/>
            <person name="Rehmany A."/>
            <person name="Rougon-Cardoso A."/>
            <person name="Ryden P."/>
            <person name="Torto-Alalibo T."/>
            <person name="Studholme D."/>
            <person name="Wang Y."/>
            <person name="Win J."/>
            <person name="Wood J."/>
            <person name="Clifton S.W."/>
            <person name="Rogers J."/>
            <person name="Van den Ackerveken G."/>
            <person name="Jones J.D."/>
            <person name="McDowell J.M."/>
            <person name="Beynon J."/>
            <person name="Tyler B.M."/>
        </authorList>
    </citation>
    <scope>NUCLEOTIDE SEQUENCE [LARGE SCALE GENOMIC DNA]</scope>
    <source>
        <strain evidence="2">Emoy2</strain>
    </source>
</reference>
<dbReference type="Proteomes" id="UP000011713">
    <property type="component" value="Unassembled WGS sequence"/>
</dbReference>
<dbReference type="InParanoid" id="M4B543"/>
<organism evidence="1 2">
    <name type="scientific">Hyaloperonospora arabidopsidis (strain Emoy2)</name>
    <name type="common">Downy mildew agent</name>
    <name type="synonym">Peronospora arabidopsidis</name>
    <dbReference type="NCBI Taxonomy" id="559515"/>
    <lineage>
        <taxon>Eukaryota</taxon>
        <taxon>Sar</taxon>
        <taxon>Stramenopiles</taxon>
        <taxon>Oomycota</taxon>
        <taxon>Peronosporomycetes</taxon>
        <taxon>Peronosporales</taxon>
        <taxon>Peronosporaceae</taxon>
        <taxon>Hyaloperonospora</taxon>
    </lineage>
</organism>
<dbReference type="EnsemblProtists" id="HpaT801393">
    <property type="protein sequence ID" value="HpaP801393"/>
    <property type="gene ID" value="HpaG801393"/>
</dbReference>
<dbReference type="AlphaFoldDB" id="M4B543"/>
<evidence type="ECO:0000313" key="1">
    <source>
        <dbReference type="EnsemblProtists" id="HpaP801393"/>
    </source>
</evidence>
<accession>M4B543</accession>
<protein>
    <submittedName>
        <fullName evidence="1">Uncharacterized protein</fullName>
    </submittedName>
</protein>
<dbReference type="EMBL" id="JH598325">
    <property type="status" value="NOT_ANNOTATED_CDS"/>
    <property type="molecule type" value="Genomic_DNA"/>
</dbReference>
<sequence length="187" mass="22319">METNTGKADLGYARRTTIFTGRVVDCIRSPVEHRAVFRRTGLRERVCGLSWIADRPSCFMQWRKWCHHCERHGIPRPDRAQWTNILRDCPLSEEERTWIGRYERAFNDHQRAHGWTQRTWTCVDTLQQPQELARQRQSFQHRDLPGVLDWRVLQYRELLDARDPAHLPVVVVHDIRNVREKCCARLP</sequence>